<gene>
    <name evidence="1" type="ORF">EV194_101518</name>
</gene>
<accession>A0A4R2GNJ0</accession>
<dbReference type="SUPFAM" id="SSF49464">
    <property type="entry name" value="Carboxypeptidase regulatory domain-like"/>
    <property type="match status" value="1"/>
</dbReference>
<dbReference type="OrthoDB" id="1120571at2"/>
<sequence length="240" mass="26856">MRHVSIAILFLVFICADLVSQTDTKVIWKGCVKIAEDNTPIPFATLASYKSVTMSAAKADGCFELRLDKDDSLRVAAIGFLPRTISYTNVERDSSGNMIVFLEVQSYYISEVTVRPEQKPIELNLPSDIGSRMSDVPPNERRARATGPVSLVYNILGGGNTPSPRELERMRSRDRQFQQMESIAGREAIETISGLEGEQLDRFIIYCNIHLKVSPSDNPASVNGRILNLLERFLEKENDQ</sequence>
<evidence type="ECO:0008006" key="3">
    <source>
        <dbReference type="Google" id="ProtNLM"/>
    </source>
</evidence>
<evidence type="ECO:0000313" key="1">
    <source>
        <dbReference type="EMBL" id="TCO10884.1"/>
    </source>
</evidence>
<comment type="caution">
    <text evidence="1">The sequence shown here is derived from an EMBL/GenBank/DDBJ whole genome shotgun (WGS) entry which is preliminary data.</text>
</comment>
<dbReference type="EMBL" id="SLWK01000001">
    <property type="protein sequence ID" value="TCO10884.1"/>
    <property type="molecule type" value="Genomic_DNA"/>
</dbReference>
<dbReference type="AlphaFoldDB" id="A0A4R2GNJ0"/>
<dbReference type="Proteomes" id="UP000295221">
    <property type="component" value="Unassembled WGS sequence"/>
</dbReference>
<name>A0A4R2GNJ0_9BACT</name>
<dbReference type="InterPro" id="IPR008969">
    <property type="entry name" value="CarboxyPept-like_regulatory"/>
</dbReference>
<evidence type="ECO:0000313" key="2">
    <source>
        <dbReference type="Proteomes" id="UP000295221"/>
    </source>
</evidence>
<reference evidence="1 2" key="1">
    <citation type="submission" date="2019-03" db="EMBL/GenBank/DDBJ databases">
        <title>Genomic Encyclopedia of Type Strains, Phase IV (KMG-IV): sequencing the most valuable type-strain genomes for metagenomic binning, comparative biology and taxonomic classification.</title>
        <authorList>
            <person name="Goeker M."/>
        </authorList>
    </citation>
    <scope>NUCLEOTIDE SEQUENCE [LARGE SCALE GENOMIC DNA]</scope>
    <source>
        <strain evidence="1 2">DSM 24179</strain>
    </source>
</reference>
<dbReference type="RefSeq" id="WP_132431743.1">
    <property type="nucleotide sequence ID" value="NZ_SLWK01000001.1"/>
</dbReference>
<keyword evidence="2" id="KW-1185">Reference proteome</keyword>
<protein>
    <recommendedName>
        <fullName evidence="3">Carboxypeptidase-like protein</fullName>
    </recommendedName>
</protein>
<proteinExistence type="predicted"/>
<organism evidence="1 2">
    <name type="scientific">Natronoflexus pectinivorans</name>
    <dbReference type="NCBI Taxonomy" id="682526"/>
    <lineage>
        <taxon>Bacteria</taxon>
        <taxon>Pseudomonadati</taxon>
        <taxon>Bacteroidota</taxon>
        <taxon>Bacteroidia</taxon>
        <taxon>Marinilabiliales</taxon>
        <taxon>Marinilabiliaceae</taxon>
        <taxon>Natronoflexus</taxon>
    </lineage>
</organism>